<gene>
    <name evidence="2" type="ORF">F2P45_18115</name>
</gene>
<protein>
    <submittedName>
        <fullName evidence="2">Uncharacterized protein</fullName>
    </submittedName>
</protein>
<keyword evidence="3" id="KW-1185">Reference proteome</keyword>
<dbReference type="EMBL" id="WHJH01000022">
    <property type="protein sequence ID" value="NHZ90922.1"/>
    <property type="molecule type" value="Genomic_DNA"/>
</dbReference>
<dbReference type="RefSeq" id="WP_166878068.1">
    <property type="nucleotide sequence ID" value="NZ_WHJH01000022.1"/>
</dbReference>
<name>A0ABX0NVP0_9BURK</name>
<proteinExistence type="predicted"/>
<reference evidence="2 3" key="1">
    <citation type="submission" date="2019-10" db="EMBL/GenBank/DDBJ databases">
        <title>Taxonomy of Antarctic Massilia spp.: description of Massilia rubra sp. nov., Massilia aquatica sp. nov., Massilia mucilaginosa sp. nov., Massilia frigida sp. nov. isolated from streams, lakes and regoliths.</title>
        <authorList>
            <person name="Holochova P."/>
            <person name="Sedlacek I."/>
            <person name="Kralova S."/>
            <person name="Maslanova I."/>
            <person name="Busse H.-J."/>
            <person name="Stankova E."/>
            <person name="Vrbovska V."/>
            <person name="Kovarovic V."/>
            <person name="Bartak M."/>
            <person name="Svec P."/>
            <person name="Pantucek R."/>
        </authorList>
    </citation>
    <scope>NUCLEOTIDE SEQUENCE [LARGE SCALE GENOMIC DNA]</scope>
    <source>
        <strain evidence="2 3">CCM 8733</strain>
    </source>
</reference>
<dbReference type="Proteomes" id="UP000609726">
    <property type="component" value="Unassembled WGS sequence"/>
</dbReference>
<evidence type="ECO:0000256" key="1">
    <source>
        <dbReference type="SAM" id="MobiDB-lite"/>
    </source>
</evidence>
<evidence type="ECO:0000313" key="3">
    <source>
        <dbReference type="Proteomes" id="UP000609726"/>
    </source>
</evidence>
<evidence type="ECO:0000313" key="2">
    <source>
        <dbReference type="EMBL" id="NHZ90922.1"/>
    </source>
</evidence>
<feature type="region of interest" description="Disordered" evidence="1">
    <location>
        <begin position="1"/>
        <end position="28"/>
    </location>
</feature>
<accession>A0ABX0NVP0</accession>
<organism evidence="2 3">
    <name type="scientific">Massilia mucilaginosa</name>
    <dbReference type="NCBI Taxonomy" id="2609282"/>
    <lineage>
        <taxon>Bacteria</taxon>
        <taxon>Pseudomonadati</taxon>
        <taxon>Pseudomonadota</taxon>
        <taxon>Betaproteobacteria</taxon>
        <taxon>Burkholderiales</taxon>
        <taxon>Oxalobacteraceae</taxon>
        <taxon>Telluria group</taxon>
        <taxon>Massilia</taxon>
    </lineage>
</organism>
<feature type="compositionally biased region" description="Basic and acidic residues" evidence="1">
    <location>
        <begin position="13"/>
        <end position="28"/>
    </location>
</feature>
<sequence length="120" mass="13231">MQTKSAASRTRRRAGEAARDGAPMERSRFPLRATGAPCGVRKKAGRDGSCQGVVLACATGRKNVWPTGCHQCRRQLAIGKWQMAKGKRQRKIDNIFAWTSSHPGAFPAIKLRPWLDVSEN</sequence>
<comment type="caution">
    <text evidence="2">The sequence shown here is derived from an EMBL/GenBank/DDBJ whole genome shotgun (WGS) entry which is preliminary data.</text>
</comment>